<evidence type="ECO:0000256" key="2">
    <source>
        <dbReference type="RuleBase" id="RU003616"/>
    </source>
</evidence>
<dbReference type="PANTHER" id="PTHR45640">
    <property type="entry name" value="HEAT SHOCK PROTEIN HSP-12.2-RELATED"/>
    <property type="match status" value="1"/>
</dbReference>
<sequence>MMFSITPRLDDCGLFRLADELTNPWEYRTQFNPLWLRDASGAINKESEVQNTDKEFRIRLDLHHFKPEEVKITSENNRVKITAKHEEKQDNHGFVSREICRVYKLPENVDPKSVTSTMNSQGVLSIKAAKLALEAPKETAIPVEFKG</sequence>
<comment type="similarity">
    <text evidence="1 2">Belongs to the small heat shock protein (HSP20) family.</text>
</comment>
<dbReference type="VEuPathDB" id="VectorBase:BGLB008863"/>
<dbReference type="GO" id="GO:0051082">
    <property type="term" value="F:unfolded protein binding"/>
    <property type="evidence" value="ECO:0007669"/>
    <property type="project" value="TreeGrafter"/>
</dbReference>
<accession>A0A2C9JVW7</accession>
<dbReference type="PROSITE" id="PS01031">
    <property type="entry name" value="SHSP"/>
    <property type="match status" value="1"/>
</dbReference>
<dbReference type="STRING" id="6526.A0A2C9JVW7"/>
<organism evidence="4 5">
    <name type="scientific">Biomphalaria glabrata</name>
    <name type="common">Bloodfluke planorb</name>
    <name type="synonym">Freshwater snail</name>
    <dbReference type="NCBI Taxonomy" id="6526"/>
    <lineage>
        <taxon>Eukaryota</taxon>
        <taxon>Metazoa</taxon>
        <taxon>Spiralia</taxon>
        <taxon>Lophotrochozoa</taxon>
        <taxon>Mollusca</taxon>
        <taxon>Gastropoda</taxon>
        <taxon>Heterobranchia</taxon>
        <taxon>Euthyneura</taxon>
        <taxon>Panpulmonata</taxon>
        <taxon>Hygrophila</taxon>
        <taxon>Lymnaeoidea</taxon>
        <taxon>Planorbidae</taxon>
        <taxon>Biomphalaria</taxon>
    </lineage>
</organism>
<reference evidence="4" key="1">
    <citation type="submission" date="2020-05" db="UniProtKB">
        <authorList>
            <consortium name="EnsemblMetazoa"/>
        </authorList>
    </citation>
    <scope>IDENTIFICATION</scope>
    <source>
        <strain evidence="4">BB02</strain>
    </source>
</reference>
<dbReference type="GO" id="GO:0009408">
    <property type="term" value="P:response to heat"/>
    <property type="evidence" value="ECO:0007669"/>
    <property type="project" value="TreeGrafter"/>
</dbReference>
<dbReference type="GO" id="GO:0005634">
    <property type="term" value="C:nucleus"/>
    <property type="evidence" value="ECO:0007669"/>
    <property type="project" value="TreeGrafter"/>
</dbReference>
<dbReference type="PRINTS" id="PR00299">
    <property type="entry name" value="ACRYSTALLIN"/>
</dbReference>
<dbReference type="VEuPathDB" id="VectorBase:BGLAX_041137"/>
<dbReference type="KEGG" id="bgt:106070252"/>
<dbReference type="EnsemblMetazoa" id="BGLB008863-RB">
    <property type="protein sequence ID" value="BGLB008863-PB"/>
    <property type="gene ID" value="BGLB008863"/>
</dbReference>
<dbReference type="GO" id="GO:0005737">
    <property type="term" value="C:cytoplasm"/>
    <property type="evidence" value="ECO:0007669"/>
    <property type="project" value="TreeGrafter"/>
</dbReference>
<gene>
    <name evidence="4" type="primary">106070252</name>
</gene>
<feature type="domain" description="SHSP" evidence="3">
    <location>
        <begin position="38"/>
        <end position="146"/>
    </location>
</feature>
<evidence type="ECO:0000259" key="3">
    <source>
        <dbReference type="PROSITE" id="PS01031"/>
    </source>
</evidence>
<dbReference type="InterPro" id="IPR002068">
    <property type="entry name" value="A-crystallin/Hsp20_dom"/>
</dbReference>
<dbReference type="CDD" id="cd06526">
    <property type="entry name" value="metazoan_ACD"/>
    <property type="match status" value="1"/>
</dbReference>
<proteinExistence type="inferred from homology"/>
<dbReference type="InterPro" id="IPR008978">
    <property type="entry name" value="HSP20-like_chaperone"/>
</dbReference>
<dbReference type="Proteomes" id="UP000076420">
    <property type="component" value="Unassembled WGS sequence"/>
</dbReference>
<dbReference type="Gene3D" id="2.60.40.790">
    <property type="match status" value="1"/>
</dbReference>
<dbReference type="PANTHER" id="PTHR45640:SF26">
    <property type="entry name" value="RE23625P"/>
    <property type="match status" value="1"/>
</dbReference>
<evidence type="ECO:0000313" key="4">
    <source>
        <dbReference type="EnsemblMetazoa" id="BGLB008863-PB"/>
    </source>
</evidence>
<dbReference type="OrthoDB" id="10060792at2759"/>
<dbReference type="RefSeq" id="XP_013085554.2">
    <property type="nucleotide sequence ID" value="XM_013230100.2"/>
</dbReference>
<evidence type="ECO:0000256" key="1">
    <source>
        <dbReference type="PROSITE-ProRule" id="PRU00285"/>
    </source>
</evidence>
<dbReference type="SUPFAM" id="SSF49764">
    <property type="entry name" value="HSP20-like chaperones"/>
    <property type="match status" value="1"/>
</dbReference>
<dbReference type="Pfam" id="PF00011">
    <property type="entry name" value="HSP20"/>
    <property type="match status" value="1"/>
</dbReference>
<protein>
    <recommendedName>
        <fullName evidence="3">SHSP domain-containing protein</fullName>
    </recommendedName>
</protein>
<dbReference type="GO" id="GO:0042026">
    <property type="term" value="P:protein refolding"/>
    <property type="evidence" value="ECO:0007669"/>
    <property type="project" value="TreeGrafter"/>
</dbReference>
<name>A0A2C9JVW7_BIOGL</name>
<dbReference type="InterPro" id="IPR001436">
    <property type="entry name" value="Alpha-crystallin/sHSP_animal"/>
</dbReference>
<dbReference type="AlphaFoldDB" id="A0A2C9JVW7"/>
<evidence type="ECO:0000313" key="5">
    <source>
        <dbReference type="Proteomes" id="UP000076420"/>
    </source>
</evidence>